<dbReference type="Gene3D" id="1.10.150.130">
    <property type="match status" value="1"/>
</dbReference>
<dbReference type="Pfam" id="PF00589">
    <property type="entry name" value="Phage_integrase"/>
    <property type="match status" value="1"/>
</dbReference>
<evidence type="ECO:0000313" key="11">
    <source>
        <dbReference type="EMBL" id="KAA6340383.1"/>
    </source>
</evidence>
<evidence type="ECO:0000256" key="8">
    <source>
        <dbReference type="ARBA" id="ARBA00023306"/>
    </source>
</evidence>
<evidence type="ECO:0000256" key="5">
    <source>
        <dbReference type="ARBA" id="ARBA00022908"/>
    </source>
</evidence>
<dbReference type="SUPFAM" id="SSF56349">
    <property type="entry name" value="DNA breaking-rejoining enzymes"/>
    <property type="match status" value="1"/>
</dbReference>
<evidence type="ECO:0000256" key="2">
    <source>
        <dbReference type="ARBA" id="ARBA00022490"/>
    </source>
</evidence>
<protein>
    <submittedName>
        <fullName evidence="11">Tyrosine recombinase XerD</fullName>
    </submittedName>
</protein>
<dbReference type="GO" id="GO:0006310">
    <property type="term" value="P:DNA recombination"/>
    <property type="evidence" value="ECO:0007669"/>
    <property type="project" value="UniProtKB-KW"/>
</dbReference>
<dbReference type="PANTHER" id="PTHR30349">
    <property type="entry name" value="PHAGE INTEGRASE-RELATED"/>
    <property type="match status" value="1"/>
</dbReference>
<dbReference type="InterPro" id="IPR010998">
    <property type="entry name" value="Integrase_recombinase_N"/>
</dbReference>
<organism evidence="11">
    <name type="scientific">termite gut metagenome</name>
    <dbReference type="NCBI Taxonomy" id="433724"/>
    <lineage>
        <taxon>unclassified sequences</taxon>
        <taxon>metagenomes</taxon>
        <taxon>organismal metagenomes</taxon>
    </lineage>
</organism>
<evidence type="ECO:0000256" key="3">
    <source>
        <dbReference type="ARBA" id="ARBA00022618"/>
    </source>
</evidence>
<evidence type="ECO:0000256" key="4">
    <source>
        <dbReference type="ARBA" id="ARBA00022829"/>
    </source>
</evidence>
<dbReference type="InterPro" id="IPR044068">
    <property type="entry name" value="CB"/>
</dbReference>
<dbReference type="Pfam" id="PF02899">
    <property type="entry name" value="Phage_int_SAM_1"/>
    <property type="match status" value="1"/>
</dbReference>
<dbReference type="GO" id="GO:0051301">
    <property type="term" value="P:cell division"/>
    <property type="evidence" value="ECO:0007669"/>
    <property type="project" value="UniProtKB-KW"/>
</dbReference>
<feature type="domain" description="Core-binding (CB)" evidence="10">
    <location>
        <begin position="4"/>
        <end position="97"/>
    </location>
</feature>
<evidence type="ECO:0000256" key="1">
    <source>
        <dbReference type="ARBA" id="ARBA00004496"/>
    </source>
</evidence>
<sequence length="345" mass="38816">MKTKELIPLLSDYFITYLPDVKGVSKNTITSYQYAFQLLFEFMSAVKGVPPEKVTFSNLTNGAVTEYLAWLESVRACTAVTRNHRRAAIVSFAKYAVKKAFKESLAFYSEITDVPRKKTPSGKDIKYFSKEEIAYLLNLPDTTKKIGKRDVVLLSVLYSSGARAQEICDLTLNDVTFGNTTTLRLVGKGNKARLVAIPQNCTLLLKKYLKSRGLNATDLNERKSHLFSSQLHEKMTISCIEEIVKKYVAMAKATYPALFKRKNYSPHCFRHSIAVHMLECGESLVVIKAFLGHASIETTTIYAEVTPELANKYLKERGKPLDNVEIKENKPKNLLLFLKGISSSD</sequence>
<dbReference type="AlphaFoldDB" id="A0A5J4S4V2"/>
<dbReference type="GO" id="GO:0003677">
    <property type="term" value="F:DNA binding"/>
    <property type="evidence" value="ECO:0007669"/>
    <property type="project" value="UniProtKB-KW"/>
</dbReference>
<gene>
    <name evidence="11" type="ORF">EZS27_011758</name>
</gene>
<evidence type="ECO:0000256" key="6">
    <source>
        <dbReference type="ARBA" id="ARBA00023125"/>
    </source>
</evidence>
<comment type="caution">
    <text evidence="11">The sequence shown here is derived from an EMBL/GenBank/DDBJ whole genome shotgun (WGS) entry which is preliminary data.</text>
</comment>
<reference evidence="11" key="1">
    <citation type="submission" date="2019-03" db="EMBL/GenBank/DDBJ databases">
        <title>Single cell metagenomics reveals metabolic interactions within the superorganism composed of flagellate Streblomastix strix and complex community of Bacteroidetes bacteria on its surface.</title>
        <authorList>
            <person name="Treitli S.C."/>
            <person name="Kolisko M."/>
            <person name="Husnik F."/>
            <person name="Keeling P."/>
            <person name="Hampl V."/>
        </authorList>
    </citation>
    <scope>NUCLEOTIDE SEQUENCE</scope>
    <source>
        <strain evidence="11">STM</strain>
    </source>
</reference>
<keyword evidence="7" id="KW-0233">DNA recombination</keyword>
<evidence type="ECO:0000259" key="10">
    <source>
        <dbReference type="PROSITE" id="PS51900"/>
    </source>
</evidence>
<dbReference type="Gene3D" id="1.10.443.10">
    <property type="entry name" value="Intergrase catalytic core"/>
    <property type="match status" value="1"/>
</dbReference>
<dbReference type="InterPro" id="IPR004107">
    <property type="entry name" value="Integrase_SAM-like_N"/>
</dbReference>
<dbReference type="PANTHER" id="PTHR30349:SF77">
    <property type="entry name" value="TYROSINE RECOMBINASE XERC"/>
    <property type="match status" value="1"/>
</dbReference>
<dbReference type="PROSITE" id="PS51898">
    <property type="entry name" value="TYR_RECOMBINASE"/>
    <property type="match status" value="1"/>
</dbReference>
<dbReference type="EMBL" id="SNRY01000464">
    <property type="protein sequence ID" value="KAA6340383.1"/>
    <property type="molecule type" value="Genomic_DNA"/>
</dbReference>
<dbReference type="InterPro" id="IPR050090">
    <property type="entry name" value="Tyrosine_recombinase_XerCD"/>
</dbReference>
<dbReference type="PROSITE" id="PS51900">
    <property type="entry name" value="CB"/>
    <property type="match status" value="1"/>
</dbReference>
<accession>A0A5J4S4V2</accession>
<dbReference type="GO" id="GO:0015074">
    <property type="term" value="P:DNA integration"/>
    <property type="evidence" value="ECO:0007669"/>
    <property type="project" value="UniProtKB-KW"/>
</dbReference>
<keyword evidence="4" id="KW-0159">Chromosome partition</keyword>
<name>A0A5J4S4V2_9ZZZZ</name>
<dbReference type="GO" id="GO:0005737">
    <property type="term" value="C:cytoplasm"/>
    <property type="evidence" value="ECO:0007669"/>
    <property type="project" value="UniProtKB-SubCell"/>
</dbReference>
<dbReference type="GO" id="GO:0007059">
    <property type="term" value="P:chromosome segregation"/>
    <property type="evidence" value="ECO:0007669"/>
    <property type="project" value="UniProtKB-KW"/>
</dbReference>
<dbReference type="InterPro" id="IPR013762">
    <property type="entry name" value="Integrase-like_cat_sf"/>
</dbReference>
<keyword evidence="3" id="KW-0132">Cell division</keyword>
<dbReference type="InterPro" id="IPR002104">
    <property type="entry name" value="Integrase_catalytic"/>
</dbReference>
<keyword evidence="5" id="KW-0229">DNA integration</keyword>
<evidence type="ECO:0000256" key="7">
    <source>
        <dbReference type="ARBA" id="ARBA00023172"/>
    </source>
</evidence>
<keyword evidence="6" id="KW-0238">DNA-binding</keyword>
<feature type="domain" description="Tyr recombinase" evidence="9">
    <location>
        <begin position="123"/>
        <end position="315"/>
    </location>
</feature>
<keyword evidence="2" id="KW-0963">Cytoplasm</keyword>
<evidence type="ECO:0000259" key="9">
    <source>
        <dbReference type="PROSITE" id="PS51898"/>
    </source>
</evidence>
<comment type="subcellular location">
    <subcellularLocation>
        <location evidence="1">Cytoplasm</location>
    </subcellularLocation>
</comment>
<dbReference type="InterPro" id="IPR011010">
    <property type="entry name" value="DNA_brk_join_enz"/>
</dbReference>
<keyword evidence="8" id="KW-0131">Cell cycle</keyword>
<proteinExistence type="predicted"/>